<feature type="transmembrane region" description="Helical" evidence="7">
    <location>
        <begin position="685"/>
        <end position="712"/>
    </location>
</feature>
<feature type="transmembrane region" description="Helical" evidence="7">
    <location>
        <begin position="1085"/>
        <end position="1105"/>
    </location>
</feature>
<dbReference type="Pfam" id="PF07690">
    <property type="entry name" value="MFS_1"/>
    <property type="match status" value="1"/>
</dbReference>
<feature type="transmembrane region" description="Helical" evidence="7">
    <location>
        <begin position="1111"/>
        <end position="1132"/>
    </location>
</feature>
<dbReference type="SUPFAM" id="SSF103473">
    <property type="entry name" value="MFS general substrate transporter"/>
    <property type="match status" value="2"/>
</dbReference>
<feature type="domain" description="Major facilitator superfamily (MFS) profile" evidence="8">
    <location>
        <begin position="180"/>
        <end position="601"/>
    </location>
</feature>
<evidence type="ECO:0000256" key="1">
    <source>
        <dbReference type="ARBA" id="ARBA00004141"/>
    </source>
</evidence>
<feature type="transmembrane region" description="Helical" evidence="7">
    <location>
        <begin position="481"/>
        <end position="499"/>
    </location>
</feature>
<dbReference type="FunFam" id="1.20.1250.20:FF:000026">
    <property type="entry name" value="MFS quinate transporter QutD"/>
    <property type="match status" value="1"/>
</dbReference>
<evidence type="ECO:0000256" key="5">
    <source>
        <dbReference type="ARBA" id="ARBA00022989"/>
    </source>
</evidence>
<feature type="transmembrane region" description="Helical" evidence="7">
    <location>
        <begin position="954"/>
        <end position="972"/>
    </location>
</feature>
<evidence type="ECO:0000256" key="3">
    <source>
        <dbReference type="ARBA" id="ARBA00022448"/>
    </source>
</evidence>
<comment type="subcellular location">
    <subcellularLocation>
        <location evidence="1">Membrane</location>
        <topology evidence="1">Multi-pass membrane protein</topology>
    </subcellularLocation>
</comment>
<evidence type="ECO:0000313" key="10">
    <source>
        <dbReference type="Proteomes" id="UP000073492"/>
    </source>
</evidence>
<dbReference type="InterPro" id="IPR005829">
    <property type="entry name" value="Sugar_transporter_CS"/>
</dbReference>
<feature type="transmembrane region" description="Helical" evidence="7">
    <location>
        <begin position="788"/>
        <end position="806"/>
    </location>
</feature>
<feature type="transmembrane region" description="Helical" evidence="7">
    <location>
        <begin position="538"/>
        <end position="558"/>
    </location>
</feature>
<feature type="transmembrane region" description="Helical" evidence="7">
    <location>
        <begin position="759"/>
        <end position="776"/>
    </location>
</feature>
<dbReference type="GO" id="GO:0022857">
    <property type="term" value="F:transmembrane transporter activity"/>
    <property type="evidence" value="ECO:0007669"/>
    <property type="project" value="InterPro"/>
</dbReference>
<sequence length="1201" mass="132294">MDCLIDTAAKYSPFGVPIGPYSGSALLASAYHQANCSPWAPSLLPPSIQGVHAMIDMPQARAKGIQYRLRRRRDRSVHSTEAGQGKLAVGLTRIPVLDPFASFTELLVLLLLVRYPEALFTKSLDTASMANFVTEAKHHVGVDQLERSEHSPDAGNKYHLDIDFSPAEQRKIIHRIDRRLIITVGVMYCVSLMDRTNLSAAAIAGMTRELVLVGFRYSIITLVFFITYVVFQPPATVLCKKIGPRWFLSVITFLWGCLMIGMGFVGNWSTLAGLRVILGLLEAGFFPGCVYLLSTWYVRYDMGKRYAFFYLLGMLASACSGILAFGLMQMDGIAGMGGWRWIFVMEGIITVLIAIGGFCFLVPFPDDNPHKCWGFLNEREVQWVIARVEADRADTTTEPFNLMKFLKPAADPKVWGFALIFCCLTTVTYALAYFLPIILREGMGFSVGAAQCLVTPPYAFAGIVMFITAWIGDKYHVRGPLLIFNAALCIVGLALMGWVDILGVRYFGVFLTCAGANANIPQCMTYQGNNIRGQWKRAFCSATLVGFGGIGGIAGSLVFRTQDAPEYLPGLWACMAASLLIIVTVCLLDTYFYFANKKADQGGYAIEGADDGFSTQMYSSNPGRELLPQKEIYLALRAQLWSSFLIRLTNAYLCSGRLRALGHEYGSATASHRTMRRLPSLPKIYNVYFVAFVATVGGMLFGFDISSMSAIIGTNQYNEFFDYPAGLRQGAIGSSLAAGSVFGSAIAGAYSDWIGRRQAIFFACIWWLVGTAVQTATNGFGSLVAGRVLNGVTVGITSSQVPVYLAELAKKEKRGALIIIQQLAIEWGILIMYFIGYGCSFIPGPASFRTAWAMQFVPCVLLMVGLPFLPESPRWLAKKDRGEEAIEILAKIQANGNRDDPLVVAEWEEITETLAAERNSVHKGWKKFVYNGMWKRTMAGFTCQMWQQNSGANVMTYYVVYIFQMANLSGNINLIASGVQYALFIIFTTVMFFYIDKTGRRPLLIYGALAMGFCHFVVGGILSAGEYVPGGVDGNPNVLIKVTGSKANTVIAFCYLLIIIYALTLAPVCWVYAAEVWSMETRATGMGIAAIGNWLFNFALGLYIPPGFINIRWGMFIVFGAMCVLAAIQFFFTYPETCNKTLEEVEEMFAPGAIKPWKTKPGHSKLDALVAEVTEKHLTIDDVKQGDSVDRKDASVNVEKV</sequence>
<feature type="transmembrane region" description="Helical" evidence="7">
    <location>
        <begin position="1050"/>
        <end position="1073"/>
    </location>
</feature>
<name>A0A139ID33_9PEZI</name>
<dbReference type="PROSITE" id="PS50850">
    <property type="entry name" value="MFS"/>
    <property type="match status" value="2"/>
</dbReference>
<feature type="transmembrane region" description="Helical" evidence="7">
    <location>
        <begin position="852"/>
        <end position="869"/>
    </location>
</feature>
<gene>
    <name evidence="9" type="ORF">AC579_3278</name>
</gene>
<dbReference type="PANTHER" id="PTHR43791:SF47">
    <property type="entry name" value="MAJOR FACILITATOR SUPERFAMILY (MFS) PROFILE DOMAIN-CONTAINING PROTEIN-RELATED"/>
    <property type="match status" value="1"/>
</dbReference>
<evidence type="ECO:0000256" key="6">
    <source>
        <dbReference type="ARBA" id="ARBA00023136"/>
    </source>
</evidence>
<keyword evidence="5 7" id="KW-1133">Transmembrane helix</keyword>
<keyword evidence="4 7" id="KW-0812">Transmembrane</keyword>
<keyword evidence="10" id="KW-1185">Reference proteome</keyword>
<evidence type="ECO:0000256" key="7">
    <source>
        <dbReference type="SAM" id="Phobius"/>
    </source>
</evidence>
<evidence type="ECO:0000256" key="4">
    <source>
        <dbReference type="ARBA" id="ARBA00022692"/>
    </source>
</evidence>
<comment type="caution">
    <text evidence="9">The sequence shown here is derived from an EMBL/GenBank/DDBJ whole genome shotgun (WGS) entry which is preliminary data.</text>
</comment>
<feature type="transmembrane region" description="Helical" evidence="7">
    <location>
        <begin position="570"/>
        <end position="594"/>
    </location>
</feature>
<feature type="transmembrane region" description="Helical" evidence="7">
    <location>
        <begin position="1003"/>
        <end position="1024"/>
    </location>
</feature>
<accession>A0A139ID33</accession>
<dbReference type="Proteomes" id="UP000073492">
    <property type="component" value="Unassembled WGS sequence"/>
</dbReference>
<feature type="transmembrane region" description="Helical" evidence="7">
    <location>
        <begin position="243"/>
        <end position="266"/>
    </location>
</feature>
<dbReference type="AlphaFoldDB" id="A0A139ID33"/>
<proteinExistence type="inferred from homology"/>
<keyword evidence="3" id="KW-0813">Transport</keyword>
<feature type="transmembrane region" description="Helical" evidence="7">
    <location>
        <begin position="272"/>
        <end position="294"/>
    </location>
</feature>
<dbReference type="FunFam" id="1.20.1250.20:FF:000409">
    <property type="entry name" value="MFS general substrate transporter"/>
    <property type="match status" value="1"/>
</dbReference>
<feature type="transmembrane region" description="Helical" evidence="7">
    <location>
        <begin position="414"/>
        <end position="439"/>
    </location>
</feature>
<keyword evidence="6 7" id="KW-0472">Membrane</keyword>
<feature type="transmembrane region" description="Helical" evidence="7">
    <location>
        <begin position="978"/>
        <end position="996"/>
    </location>
</feature>
<protein>
    <recommendedName>
        <fullName evidence="8">Major facilitator superfamily (MFS) profile domain-containing protein</fullName>
    </recommendedName>
</protein>
<dbReference type="Pfam" id="PF00083">
    <property type="entry name" value="Sugar_tr"/>
    <property type="match status" value="1"/>
</dbReference>
<dbReference type="EMBL" id="LFZO01000143">
    <property type="protein sequence ID" value="KXT12673.1"/>
    <property type="molecule type" value="Genomic_DNA"/>
</dbReference>
<evidence type="ECO:0000256" key="2">
    <source>
        <dbReference type="ARBA" id="ARBA00010992"/>
    </source>
</evidence>
<dbReference type="InterPro" id="IPR020846">
    <property type="entry name" value="MFS_dom"/>
</dbReference>
<dbReference type="GO" id="GO:0016020">
    <property type="term" value="C:membrane"/>
    <property type="evidence" value="ECO:0007669"/>
    <property type="project" value="UniProtKB-SubCell"/>
</dbReference>
<feature type="transmembrane region" description="Helical" evidence="7">
    <location>
        <begin position="445"/>
        <end position="469"/>
    </location>
</feature>
<feature type="domain" description="Major facilitator superfamily (MFS) profile" evidence="8">
    <location>
        <begin position="690"/>
        <end position="1138"/>
    </location>
</feature>
<dbReference type="OrthoDB" id="4142200at2759"/>
<comment type="similarity">
    <text evidence="2">Belongs to the major facilitator superfamily. Sugar transporter (TC 2.A.1.1) family.</text>
</comment>
<dbReference type="InterPro" id="IPR036259">
    <property type="entry name" value="MFS_trans_sf"/>
</dbReference>
<dbReference type="Gene3D" id="1.20.1250.20">
    <property type="entry name" value="MFS general substrate transporter like domains"/>
    <property type="match status" value="3"/>
</dbReference>
<organism evidence="9 10">
    <name type="scientific">Pseudocercospora musae</name>
    <dbReference type="NCBI Taxonomy" id="113226"/>
    <lineage>
        <taxon>Eukaryota</taxon>
        <taxon>Fungi</taxon>
        <taxon>Dikarya</taxon>
        <taxon>Ascomycota</taxon>
        <taxon>Pezizomycotina</taxon>
        <taxon>Dothideomycetes</taxon>
        <taxon>Dothideomycetidae</taxon>
        <taxon>Mycosphaerellales</taxon>
        <taxon>Mycosphaerellaceae</taxon>
        <taxon>Pseudocercospora</taxon>
    </lineage>
</organism>
<dbReference type="PROSITE" id="PS00217">
    <property type="entry name" value="SUGAR_TRANSPORT_2"/>
    <property type="match status" value="1"/>
</dbReference>
<dbReference type="PANTHER" id="PTHR43791">
    <property type="entry name" value="PERMEASE-RELATED"/>
    <property type="match status" value="1"/>
</dbReference>
<reference evidence="9 10" key="1">
    <citation type="submission" date="2015-07" db="EMBL/GenBank/DDBJ databases">
        <title>Comparative genomics of the Sigatoka disease complex on banana suggests a link between parallel evolutionary changes in Pseudocercospora fijiensis and Pseudocercospora eumusae and increased virulence on the banana host.</title>
        <authorList>
            <person name="Chang T.-C."/>
            <person name="Salvucci A."/>
            <person name="Crous P.W."/>
            <person name="Stergiopoulos I."/>
        </authorList>
    </citation>
    <scope>NUCLEOTIDE SEQUENCE [LARGE SCALE GENOMIC DNA]</scope>
    <source>
        <strain evidence="9 10">CBS 116634</strain>
    </source>
</reference>
<feature type="transmembrane region" description="Helical" evidence="7">
    <location>
        <begin position="732"/>
        <end position="750"/>
    </location>
</feature>
<dbReference type="FunFam" id="1.20.1250.20:FF:000511">
    <property type="entry name" value="MFS general substrate transporter"/>
    <property type="match status" value="1"/>
</dbReference>
<dbReference type="InterPro" id="IPR003663">
    <property type="entry name" value="Sugar/inositol_transpt"/>
</dbReference>
<dbReference type="PRINTS" id="PR00171">
    <property type="entry name" value="SUGRTRNSPORT"/>
</dbReference>
<feature type="transmembrane region" description="Helical" evidence="7">
    <location>
        <begin position="339"/>
        <end position="362"/>
    </location>
</feature>
<dbReference type="CDD" id="cd17356">
    <property type="entry name" value="MFS_HXT"/>
    <property type="match status" value="1"/>
</dbReference>
<feature type="transmembrane region" description="Helical" evidence="7">
    <location>
        <begin position="306"/>
        <end position="327"/>
    </location>
</feature>
<evidence type="ECO:0000313" key="9">
    <source>
        <dbReference type="EMBL" id="KXT12673.1"/>
    </source>
</evidence>
<dbReference type="InterPro" id="IPR005828">
    <property type="entry name" value="MFS_sugar_transport-like"/>
</dbReference>
<dbReference type="NCBIfam" id="TIGR00879">
    <property type="entry name" value="SP"/>
    <property type="match status" value="1"/>
</dbReference>
<evidence type="ECO:0000259" key="8">
    <source>
        <dbReference type="PROSITE" id="PS50850"/>
    </source>
</evidence>
<feature type="transmembrane region" description="Helical" evidence="7">
    <location>
        <begin position="210"/>
        <end position="231"/>
    </location>
</feature>
<dbReference type="PROSITE" id="PS00216">
    <property type="entry name" value="SUGAR_TRANSPORT_1"/>
    <property type="match status" value="1"/>
</dbReference>
<dbReference type="InterPro" id="IPR011701">
    <property type="entry name" value="MFS"/>
</dbReference>